<reference evidence="14" key="1">
    <citation type="journal article" date="2023" name="Nat. Microbiol.">
        <title>Babesia duncani multi-omics identifies virulence factors and drug targets.</title>
        <authorList>
            <person name="Singh P."/>
            <person name="Lonardi S."/>
            <person name="Liang Q."/>
            <person name="Vydyam P."/>
            <person name="Khabirova E."/>
            <person name="Fang T."/>
            <person name="Gihaz S."/>
            <person name="Thekkiniath J."/>
            <person name="Munshi M."/>
            <person name="Abel S."/>
            <person name="Ciampossin L."/>
            <person name="Batugedara G."/>
            <person name="Gupta M."/>
            <person name="Lu X.M."/>
            <person name="Lenz T."/>
            <person name="Chakravarty S."/>
            <person name="Cornillot E."/>
            <person name="Hu Y."/>
            <person name="Ma W."/>
            <person name="Gonzalez L.M."/>
            <person name="Sanchez S."/>
            <person name="Estrada K."/>
            <person name="Sanchez-Flores A."/>
            <person name="Montero E."/>
            <person name="Harb O.S."/>
            <person name="Le Roch K.G."/>
            <person name="Mamoun C.B."/>
        </authorList>
    </citation>
    <scope>NUCLEOTIDE SEQUENCE</scope>
    <source>
        <strain evidence="14">WA1</strain>
    </source>
</reference>
<dbReference type="GO" id="GO:0003688">
    <property type="term" value="F:DNA replication origin binding"/>
    <property type="evidence" value="ECO:0007669"/>
    <property type="project" value="TreeGrafter"/>
</dbReference>
<keyword evidence="8" id="KW-0862">Zinc</keyword>
<dbReference type="GO" id="GO:0003887">
    <property type="term" value="F:DNA-directed DNA polymerase activity"/>
    <property type="evidence" value="ECO:0007669"/>
    <property type="project" value="UniProtKB-KW"/>
</dbReference>
<dbReference type="GO" id="GO:0003682">
    <property type="term" value="F:chromatin binding"/>
    <property type="evidence" value="ECO:0007669"/>
    <property type="project" value="TreeGrafter"/>
</dbReference>
<dbReference type="EC" id="2.7.7.7" evidence="12"/>
<evidence type="ECO:0000256" key="3">
    <source>
        <dbReference type="ARBA" id="ARBA00022679"/>
    </source>
</evidence>
<dbReference type="Proteomes" id="UP001214638">
    <property type="component" value="Unassembled WGS sequence"/>
</dbReference>
<dbReference type="GO" id="GO:0003697">
    <property type="term" value="F:single-stranded DNA binding"/>
    <property type="evidence" value="ECO:0007669"/>
    <property type="project" value="TreeGrafter"/>
</dbReference>
<evidence type="ECO:0000256" key="12">
    <source>
        <dbReference type="RuleBase" id="RU000442"/>
    </source>
</evidence>
<evidence type="ECO:0000256" key="4">
    <source>
        <dbReference type="ARBA" id="ARBA00022695"/>
    </source>
</evidence>
<keyword evidence="7" id="KW-0863">Zinc-finger</keyword>
<dbReference type="Gene3D" id="1.10.287.690">
    <property type="entry name" value="Helix hairpin bin"/>
    <property type="match status" value="1"/>
</dbReference>
<dbReference type="NCBIfam" id="TIGR00592">
    <property type="entry name" value="pol2"/>
    <property type="match status" value="1"/>
</dbReference>
<comment type="similarity">
    <text evidence="2 12">Belongs to the DNA polymerase type-B family.</text>
</comment>
<dbReference type="SMART" id="SM00486">
    <property type="entry name" value="POLBc"/>
    <property type="match status" value="1"/>
</dbReference>
<dbReference type="InterPro" id="IPR042087">
    <property type="entry name" value="DNA_pol_B_thumb"/>
</dbReference>
<dbReference type="CDD" id="cd05532">
    <property type="entry name" value="POLBc_alpha"/>
    <property type="match status" value="1"/>
</dbReference>
<keyword evidence="15" id="KW-1185">Reference proteome</keyword>
<name>A0AAD9UMQ8_9APIC</name>
<keyword evidence="9 12" id="KW-0239">DNA-directed DNA polymerase</keyword>
<gene>
    <name evidence="14" type="ORF">BdWA1_003476</name>
</gene>
<dbReference type="PROSITE" id="PS00116">
    <property type="entry name" value="DNA_POLYMERASE_B"/>
    <property type="match status" value="1"/>
</dbReference>
<dbReference type="InterPro" id="IPR006172">
    <property type="entry name" value="DNA-dir_DNA_pol_B"/>
</dbReference>
<dbReference type="Gene3D" id="3.90.1600.10">
    <property type="entry name" value="Palm domain of DNA polymerase"/>
    <property type="match status" value="1"/>
</dbReference>
<evidence type="ECO:0000256" key="11">
    <source>
        <dbReference type="ARBA" id="ARBA00023242"/>
    </source>
</evidence>
<comment type="subcellular location">
    <subcellularLocation>
        <location evidence="1">Nucleus</location>
    </subcellularLocation>
</comment>
<keyword evidence="10 12" id="KW-0238">DNA-binding</keyword>
<dbReference type="AlphaFoldDB" id="A0AAD9UMQ8"/>
<dbReference type="Gene3D" id="1.10.132.60">
    <property type="entry name" value="DNA polymerase family B, C-terminal domain"/>
    <property type="match status" value="1"/>
</dbReference>
<dbReference type="GO" id="GO:0006273">
    <property type="term" value="P:lagging strand elongation"/>
    <property type="evidence" value="ECO:0007669"/>
    <property type="project" value="TreeGrafter"/>
</dbReference>
<dbReference type="SUPFAM" id="SSF53098">
    <property type="entry name" value="Ribonuclease H-like"/>
    <property type="match status" value="1"/>
</dbReference>
<dbReference type="GO" id="GO:0005658">
    <property type="term" value="C:alpha DNA polymerase:primase complex"/>
    <property type="evidence" value="ECO:0007669"/>
    <property type="project" value="TreeGrafter"/>
</dbReference>
<dbReference type="InterPro" id="IPR017964">
    <property type="entry name" value="DNA-dir_DNA_pol_B_CS"/>
</dbReference>
<dbReference type="Pfam" id="PF00136">
    <property type="entry name" value="DNA_pol_B"/>
    <property type="match status" value="1"/>
</dbReference>
<keyword evidence="11" id="KW-0539">Nucleus</keyword>
<dbReference type="PANTHER" id="PTHR45861:SF1">
    <property type="entry name" value="DNA POLYMERASE ALPHA CATALYTIC SUBUNIT"/>
    <property type="match status" value="1"/>
</dbReference>
<sequence>MDSLNLLIRIQALPLTRELTCIAGNTWSRSIQCARSERNDFMLLHEFHKAKFILDHNFERRQPARVQDDSQDDAQEEKGKRKKKGYEGGLVFEPEAGFYETFILLLDFNSLYPSIIQEFNICFTTSAILKQEQNEDEVIEEIITETPGMLPQILKRLVQLRASVKKSLVSERNPIRKAQLSVRQLALKLAANSLYGCLGSVYSRFHARHLAAYITKQGRMVLQATRDKVHQNFNFKVIYGDTDSLMIDTHIRDDGQLTSYEAAKQIAHTLQTTINKSHSKLEMGIDAIFNRMLLLKKKKYAALKVVDYANGEFAREIKGLDFIRRDWSVLTKQVGNAILGIILGTTSGGTSVEGTVEQIHDTLRSVNAKIAQGEFPPKVWEITRQLARNPSEYSDVNNLPHVAVALRLNESGAATFSAGHEVSFVICSKESIAQASTGDSGVCKSLSTRAFSLTEMLEKGLSPDVEYYKTQQLLPPILRLCSVIRGTDPQKLARCLEVENTINPAILSSDYGNFDLEEHECKALALVKRTSARYREVRWKISDNVQVEFATGVACQFCNEVVLASAFLRGCFCIRICNICNTTTLQVVPGALDACPQPTCQSPDAMQQLLPASKIYLYYDHLTFLLEGDLEFSKDDTQQQQPPNEALVKVHIDQAGRVSIAPTDSMDQNEPVTVESYGDIMENVSKASSLKCTSGFKACAKYILALLECIPHFKSYTLDYSRERQLLYQAVSKLQERNAYGCVDLAYIFKVFHPFGTPTDAL</sequence>
<evidence type="ECO:0000256" key="2">
    <source>
        <dbReference type="ARBA" id="ARBA00005755"/>
    </source>
</evidence>
<organism evidence="14 15">
    <name type="scientific">Babesia duncani</name>
    <dbReference type="NCBI Taxonomy" id="323732"/>
    <lineage>
        <taxon>Eukaryota</taxon>
        <taxon>Sar</taxon>
        <taxon>Alveolata</taxon>
        <taxon>Apicomplexa</taxon>
        <taxon>Aconoidasida</taxon>
        <taxon>Piroplasmida</taxon>
        <taxon>Babesiidae</taxon>
        <taxon>Babesia</taxon>
    </lineage>
</organism>
<dbReference type="GO" id="GO:0006272">
    <property type="term" value="P:leading strand elongation"/>
    <property type="evidence" value="ECO:0007669"/>
    <property type="project" value="TreeGrafter"/>
</dbReference>
<dbReference type="InterPro" id="IPR012337">
    <property type="entry name" value="RNaseH-like_sf"/>
</dbReference>
<dbReference type="InterPro" id="IPR045846">
    <property type="entry name" value="POLBc_alpha"/>
</dbReference>
<evidence type="ECO:0000313" key="14">
    <source>
        <dbReference type="EMBL" id="KAK2195174.1"/>
    </source>
</evidence>
<evidence type="ECO:0000256" key="1">
    <source>
        <dbReference type="ARBA" id="ARBA00004123"/>
    </source>
</evidence>
<dbReference type="RefSeq" id="XP_067802017.1">
    <property type="nucleotide sequence ID" value="XM_067948486.1"/>
</dbReference>
<dbReference type="GO" id="GO:0000166">
    <property type="term" value="F:nucleotide binding"/>
    <property type="evidence" value="ECO:0007669"/>
    <property type="project" value="InterPro"/>
</dbReference>
<evidence type="ECO:0000256" key="9">
    <source>
        <dbReference type="ARBA" id="ARBA00022932"/>
    </source>
</evidence>
<comment type="caution">
    <text evidence="14">The sequence shown here is derived from an EMBL/GenBank/DDBJ whole genome shotgun (WGS) entry which is preliminary data.</text>
</comment>
<dbReference type="PANTHER" id="PTHR45861">
    <property type="entry name" value="DNA POLYMERASE ALPHA CATALYTIC SUBUNIT"/>
    <property type="match status" value="1"/>
</dbReference>
<dbReference type="KEGG" id="bdw:94337773"/>
<accession>A0AAD9UMQ8</accession>
<keyword evidence="4 12" id="KW-0548">Nucleotidyltransferase</keyword>
<dbReference type="GO" id="GO:0008270">
    <property type="term" value="F:zinc ion binding"/>
    <property type="evidence" value="ECO:0007669"/>
    <property type="project" value="UniProtKB-KW"/>
</dbReference>
<dbReference type="InterPro" id="IPR023211">
    <property type="entry name" value="DNA_pol_palm_dom_sf"/>
</dbReference>
<dbReference type="GO" id="GO:1902975">
    <property type="term" value="P:mitotic DNA replication initiation"/>
    <property type="evidence" value="ECO:0007669"/>
    <property type="project" value="InterPro"/>
</dbReference>
<dbReference type="Gene3D" id="6.10.10.100">
    <property type="match status" value="1"/>
</dbReference>
<evidence type="ECO:0000259" key="13">
    <source>
        <dbReference type="Pfam" id="PF00136"/>
    </source>
</evidence>
<keyword evidence="5 12" id="KW-0235">DNA replication</keyword>
<evidence type="ECO:0000256" key="10">
    <source>
        <dbReference type="ARBA" id="ARBA00023125"/>
    </source>
</evidence>
<proteinExistence type="inferred from homology"/>
<dbReference type="GeneID" id="94337773"/>
<dbReference type="InterPro" id="IPR043502">
    <property type="entry name" value="DNA/RNA_pol_sf"/>
</dbReference>
<evidence type="ECO:0000256" key="5">
    <source>
        <dbReference type="ARBA" id="ARBA00022705"/>
    </source>
</evidence>
<dbReference type="EMBL" id="JALLKP010000005">
    <property type="protein sequence ID" value="KAK2195174.1"/>
    <property type="molecule type" value="Genomic_DNA"/>
</dbReference>
<comment type="catalytic activity">
    <reaction evidence="12">
        <text>DNA(n) + a 2'-deoxyribonucleoside 5'-triphosphate = DNA(n+1) + diphosphate</text>
        <dbReference type="Rhea" id="RHEA:22508"/>
        <dbReference type="Rhea" id="RHEA-COMP:17339"/>
        <dbReference type="Rhea" id="RHEA-COMP:17340"/>
        <dbReference type="ChEBI" id="CHEBI:33019"/>
        <dbReference type="ChEBI" id="CHEBI:61560"/>
        <dbReference type="ChEBI" id="CHEBI:173112"/>
        <dbReference type="EC" id="2.7.7.7"/>
    </reaction>
</comment>
<dbReference type="InterPro" id="IPR006134">
    <property type="entry name" value="DNA-dir_DNA_pol_B_multi_dom"/>
</dbReference>
<dbReference type="PRINTS" id="PR00106">
    <property type="entry name" value="DNAPOLB"/>
</dbReference>
<keyword evidence="3 12" id="KW-0808">Transferase</keyword>
<evidence type="ECO:0000313" key="15">
    <source>
        <dbReference type="Proteomes" id="UP001214638"/>
    </source>
</evidence>
<protein>
    <recommendedName>
        <fullName evidence="12">DNA polymerase</fullName>
        <ecNumber evidence="12">2.7.7.7</ecNumber>
    </recommendedName>
</protein>
<keyword evidence="6" id="KW-0479">Metal-binding</keyword>
<feature type="domain" description="DNA-directed DNA polymerase family B multifunctional" evidence="13">
    <location>
        <begin position="26"/>
        <end position="483"/>
    </location>
</feature>
<dbReference type="SUPFAM" id="SSF56672">
    <property type="entry name" value="DNA/RNA polymerases"/>
    <property type="match status" value="1"/>
</dbReference>
<evidence type="ECO:0000256" key="8">
    <source>
        <dbReference type="ARBA" id="ARBA00022833"/>
    </source>
</evidence>
<evidence type="ECO:0000256" key="7">
    <source>
        <dbReference type="ARBA" id="ARBA00022771"/>
    </source>
</evidence>
<evidence type="ECO:0000256" key="6">
    <source>
        <dbReference type="ARBA" id="ARBA00022723"/>
    </source>
</evidence>